<geneLocation type="plasmid" evidence="6 7">
    <name>pPP1</name>
</geneLocation>
<evidence type="ECO:0000256" key="1">
    <source>
        <dbReference type="ARBA" id="ARBA00001917"/>
    </source>
</evidence>
<dbReference type="EMBL" id="AP025293">
    <property type="protein sequence ID" value="BDD01036.1"/>
    <property type="molecule type" value="Genomic_DNA"/>
</dbReference>
<reference evidence="6 7" key="1">
    <citation type="submission" date="2021-12" db="EMBL/GenBank/DDBJ databases">
        <title>Genome sequencing of bacteria with rrn-lacking chromosome and rrn-plasmid.</title>
        <authorList>
            <person name="Anda M."/>
            <person name="Iwasaki W."/>
        </authorList>
    </citation>
    <scope>NUCLEOTIDE SEQUENCE [LARGE SCALE GENOMIC DNA]</scope>
    <source>
        <strain evidence="6 7">NBRC 101262</strain>
        <plasmid evidence="6 7">pPP1</plasmid>
    </source>
</reference>
<keyword evidence="7" id="KW-1185">Reference proteome</keyword>
<dbReference type="Proteomes" id="UP001354989">
    <property type="component" value="Plasmid pPP1"/>
</dbReference>
<dbReference type="Pfam" id="PF12766">
    <property type="entry name" value="Pyridox_oxase_2"/>
    <property type="match status" value="1"/>
</dbReference>
<evidence type="ECO:0000259" key="5">
    <source>
        <dbReference type="Pfam" id="PF12766"/>
    </source>
</evidence>
<protein>
    <recommendedName>
        <fullName evidence="5">Pyridoxamine 5'-phosphate oxidase Alr4036 family FMN-binding domain-containing protein</fullName>
    </recommendedName>
</protein>
<dbReference type="Gene3D" id="2.30.110.10">
    <property type="entry name" value="Electron Transport, Fmn-binding Protein, Chain A"/>
    <property type="match status" value="1"/>
</dbReference>
<dbReference type="InterPro" id="IPR024624">
    <property type="entry name" value="Pyridox_Oxase_Alr4036_FMN-bd"/>
</dbReference>
<keyword evidence="4" id="KW-0560">Oxidoreductase</keyword>
<keyword evidence="6" id="KW-0614">Plasmid</keyword>
<evidence type="ECO:0000256" key="2">
    <source>
        <dbReference type="ARBA" id="ARBA00022630"/>
    </source>
</evidence>
<name>A0ABM7VJ65_9BACT</name>
<evidence type="ECO:0000313" key="7">
    <source>
        <dbReference type="Proteomes" id="UP001354989"/>
    </source>
</evidence>
<evidence type="ECO:0000256" key="3">
    <source>
        <dbReference type="ARBA" id="ARBA00022643"/>
    </source>
</evidence>
<dbReference type="PANTHER" id="PTHR10851:SF0">
    <property type="entry name" value="PYRIDOXINE-5'-PHOSPHATE OXIDASE"/>
    <property type="match status" value="1"/>
</dbReference>
<dbReference type="PANTHER" id="PTHR10851">
    <property type="entry name" value="PYRIDOXINE-5-PHOSPHATE OXIDASE"/>
    <property type="match status" value="1"/>
</dbReference>
<organism evidence="6 7">
    <name type="scientific">Persicobacter psychrovividus</name>
    <dbReference type="NCBI Taxonomy" id="387638"/>
    <lineage>
        <taxon>Bacteria</taxon>
        <taxon>Pseudomonadati</taxon>
        <taxon>Bacteroidota</taxon>
        <taxon>Cytophagia</taxon>
        <taxon>Cytophagales</taxon>
        <taxon>Persicobacteraceae</taxon>
        <taxon>Persicobacter</taxon>
    </lineage>
</organism>
<feature type="domain" description="Pyridoxamine 5'-phosphate oxidase Alr4036 family FMN-binding" evidence="5">
    <location>
        <begin position="20"/>
        <end position="92"/>
    </location>
</feature>
<dbReference type="RefSeq" id="WP_338398234.1">
    <property type="nucleotide sequence ID" value="NZ_AP025293.1"/>
</dbReference>
<dbReference type="InterPro" id="IPR000659">
    <property type="entry name" value="Pyridox_Oxase"/>
</dbReference>
<evidence type="ECO:0000256" key="4">
    <source>
        <dbReference type="ARBA" id="ARBA00023002"/>
    </source>
</evidence>
<keyword evidence="2" id="KW-0285">Flavoprotein</keyword>
<gene>
    <name evidence="6" type="ORF">PEPS_33160</name>
</gene>
<dbReference type="InterPro" id="IPR012349">
    <property type="entry name" value="Split_barrel_FMN-bd"/>
</dbReference>
<evidence type="ECO:0000313" key="6">
    <source>
        <dbReference type="EMBL" id="BDD01036.1"/>
    </source>
</evidence>
<sequence length="184" mass="21174">MPEESLLSLAKNELIKSKVVSRHPFRYMVLSTFDKESQLPELRTVVCRGVGDDFRLCFYTDARSPKVHQMAEHPQVGVLFYHSKKQLQIRFRAMVLRLTEEQSQYQKALSNIKSSGRLGDYTANAAPSSNLENDQDKQQGEQIHLAVYEIIPEAMDVLLLNREGHRRAKYVLKGDQWEEQGLVP</sequence>
<accession>A0ABM7VJ65</accession>
<comment type="cofactor">
    <cofactor evidence="1">
        <name>FMN</name>
        <dbReference type="ChEBI" id="CHEBI:58210"/>
    </cofactor>
</comment>
<keyword evidence="3" id="KW-0288">FMN</keyword>
<dbReference type="SUPFAM" id="SSF50475">
    <property type="entry name" value="FMN-binding split barrel"/>
    <property type="match status" value="1"/>
</dbReference>
<proteinExistence type="predicted"/>